<dbReference type="PANTHER" id="PTHR11122">
    <property type="entry name" value="APOSPORY-ASSOCIATED PROTEIN C-RELATED"/>
    <property type="match status" value="1"/>
</dbReference>
<dbReference type="STRING" id="543379.A0A232EY56"/>
<feature type="compositionally biased region" description="Basic and acidic residues" evidence="10">
    <location>
        <begin position="44"/>
        <end position="56"/>
    </location>
</feature>
<sequence>MTLSFSDPRAVRRFECSAPRVCGIAHIQMRWVGGSESMQAPARDSSERRIARRPESDSNGFSRAPAYSYWLRQKETKEADVVFCRCDRGVLEGEQPGAAVCQAVFDGKKAIRGGIPFVFPQFGAWTFGPGHGFARVIRWTVDKSPERLPSGDVEAIFSLMDNEFTRSMWNYPFRLTYRLILREKELHFNIGVYNPSKEHTFSFNLLLHTYFKVPDVRRCQITGLHGCTFIDKTRDNQIFQEGRDVVTVCEWTDRIYQNTQPEHIITNVVSGRKMRVQKYNFPDTVVWNPWLEKARDIPDFGDDEFPNMICVESGHVSSPVILLPGTAFEASQILQVRSYLLSAGLFILSKSLVQLAKNIAIVIPVSGSLQIPRRNQRREADY</sequence>
<gene>
    <name evidence="11" type="ORF">TSAR_002216</name>
</gene>
<dbReference type="GO" id="GO:0047938">
    <property type="term" value="F:glucose-6-phosphate 1-epimerase activity"/>
    <property type="evidence" value="ECO:0007669"/>
    <property type="project" value="UniProtKB-EC"/>
</dbReference>
<dbReference type="Pfam" id="PF01263">
    <property type="entry name" value="Aldose_epim"/>
    <property type="match status" value="1"/>
</dbReference>
<dbReference type="UniPathway" id="UPA00214"/>
<evidence type="ECO:0000313" key="12">
    <source>
        <dbReference type="Proteomes" id="UP000215335"/>
    </source>
</evidence>
<dbReference type="OrthoDB" id="1659429at2759"/>
<feature type="region of interest" description="Disordered" evidence="10">
    <location>
        <begin position="36"/>
        <end position="60"/>
    </location>
</feature>
<comment type="similarity">
    <text evidence="4">Belongs to the glucose-6-phosphate 1-epimerase family.</text>
</comment>
<evidence type="ECO:0000256" key="1">
    <source>
        <dbReference type="ARBA" id="ARBA00001096"/>
    </source>
</evidence>
<dbReference type="SUPFAM" id="SSF74650">
    <property type="entry name" value="Galactose mutarotase-like"/>
    <property type="match status" value="1"/>
</dbReference>
<comment type="function">
    <text evidence="9">Mutarotase that catalyzes the interconversion of beta-D-galactose and alpha-D-galactose during galactose metabolism. Beta-D-galactose is metabolized in the liver into glucose 1-phosphate, the primary metabolic fuel, by the action of four enzymes that constitute the Leloir pathway: GALM, GALK1 (galactokinase), GALT (galactose-1-phosphate uridylyltransferase) and GALE (UDP-galactose-4'-epimerase). Involved in the maintenance of the equilibrium between the beta- and alpha-anomers of galactose, therefore ensuring a sufficient supply of the alpha-anomer for GALK1. Also active on D-glucose although shows a preference for galactose over glucose.</text>
</comment>
<evidence type="ECO:0000313" key="11">
    <source>
        <dbReference type="EMBL" id="OXU23396.1"/>
    </source>
</evidence>
<name>A0A232EY56_9HYME</name>
<evidence type="ECO:0000256" key="5">
    <source>
        <dbReference type="ARBA" id="ARBA00012083"/>
    </source>
</evidence>
<dbReference type="InterPro" id="IPR008183">
    <property type="entry name" value="Aldose_1/G6P_1-epimerase"/>
</dbReference>
<dbReference type="AlphaFoldDB" id="A0A232EY56"/>
<dbReference type="PANTHER" id="PTHR11122:SF13">
    <property type="entry name" value="GLUCOSE-6-PHOSPHATE 1-EPIMERASE"/>
    <property type="match status" value="1"/>
</dbReference>
<proteinExistence type="inferred from homology"/>
<dbReference type="GO" id="GO:0005737">
    <property type="term" value="C:cytoplasm"/>
    <property type="evidence" value="ECO:0007669"/>
    <property type="project" value="TreeGrafter"/>
</dbReference>
<dbReference type="InterPro" id="IPR025532">
    <property type="entry name" value="G6P_1-epimerase"/>
</dbReference>
<accession>A0A232EY56</accession>
<evidence type="ECO:0000256" key="2">
    <source>
        <dbReference type="ARBA" id="ARBA00001712"/>
    </source>
</evidence>
<dbReference type="EC" id="5.1.3.15" evidence="5"/>
<reference evidence="11 12" key="1">
    <citation type="journal article" date="2017" name="Curr. Biol.">
        <title>The Evolution of Venom by Co-option of Single-Copy Genes.</title>
        <authorList>
            <person name="Martinson E.O."/>
            <person name="Mrinalini"/>
            <person name="Kelkar Y.D."/>
            <person name="Chang C.H."/>
            <person name="Werren J.H."/>
        </authorList>
    </citation>
    <scope>NUCLEOTIDE SEQUENCE [LARGE SCALE GENOMIC DNA]</scope>
    <source>
        <strain evidence="11 12">Alberta</strain>
        <tissue evidence="11">Whole body</tissue>
    </source>
</reference>
<dbReference type="Gene3D" id="2.70.98.10">
    <property type="match status" value="1"/>
</dbReference>
<organism evidence="11 12">
    <name type="scientific">Trichomalopsis sarcophagae</name>
    <dbReference type="NCBI Taxonomy" id="543379"/>
    <lineage>
        <taxon>Eukaryota</taxon>
        <taxon>Metazoa</taxon>
        <taxon>Ecdysozoa</taxon>
        <taxon>Arthropoda</taxon>
        <taxon>Hexapoda</taxon>
        <taxon>Insecta</taxon>
        <taxon>Pterygota</taxon>
        <taxon>Neoptera</taxon>
        <taxon>Endopterygota</taxon>
        <taxon>Hymenoptera</taxon>
        <taxon>Apocrita</taxon>
        <taxon>Proctotrupomorpha</taxon>
        <taxon>Chalcidoidea</taxon>
        <taxon>Pteromalidae</taxon>
        <taxon>Pteromalinae</taxon>
        <taxon>Trichomalopsis</taxon>
    </lineage>
</organism>
<evidence type="ECO:0000256" key="6">
    <source>
        <dbReference type="ARBA" id="ARBA00021023"/>
    </source>
</evidence>
<evidence type="ECO:0000256" key="8">
    <source>
        <dbReference type="ARBA" id="ARBA00032729"/>
    </source>
</evidence>
<evidence type="ECO:0000256" key="3">
    <source>
        <dbReference type="ARBA" id="ARBA00004947"/>
    </source>
</evidence>
<evidence type="ECO:0000256" key="10">
    <source>
        <dbReference type="SAM" id="MobiDB-lite"/>
    </source>
</evidence>
<protein>
    <recommendedName>
        <fullName evidence="6">Galactose mutarotase</fullName>
        <ecNumber evidence="5">5.1.3.15</ecNumber>
    </recommendedName>
    <alternativeName>
        <fullName evidence="8">Aldose 1-epimerase</fullName>
    </alternativeName>
</protein>
<dbReference type="GO" id="GO:0030246">
    <property type="term" value="F:carbohydrate binding"/>
    <property type="evidence" value="ECO:0007669"/>
    <property type="project" value="InterPro"/>
</dbReference>
<dbReference type="InterPro" id="IPR014718">
    <property type="entry name" value="GH-type_carb-bd"/>
</dbReference>
<evidence type="ECO:0000256" key="9">
    <source>
        <dbReference type="ARBA" id="ARBA00045743"/>
    </source>
</evidence>
<keyword evidence="12" id="KW-1185">Reference proteome</keyword>
<comment type="catalytic activity">
    <reaction evidence="1">
        <text>alpha-D-glucose 6-phosphate = beta-D-glucose 6-phosphate</text>
        <dbReference type="Rhea" id="RHEA:16249"/>
        <dbReference type="ChEBI" id="CHEBI:58225"/>
        <dbReference type="ChEBI" id="CHEBI:58247"/>
        <dbReference type="EC" id="5.1.3.15"/>
    </reaction>
</comment>
<dbReference type="GO" id="GO:0004034">
    <property type="term" value="F:aldose 1-epimerase activity"/>
    <property type="evidence" value="ECO:0007669"/>
    <property type="project" value="UniProtKB-EC"/>
</dbReference>
<comment type="pathway">
    <text evidence="3">Carbohydrate metabolism; galactose metabolism.</text>
</comment>
<dbReference type="Proteomes" id="UP000215335">
    <property type="component" value="Unassembled WGS sequence"/>
</dbReference>
<dbReference type="EMBL" id="NNAY01001624">
    <property type="protein sequence ID" value="OXU23396.1"/>
    <property type="molecule type" value="Genomic_DNA"/>
</dbReference>
<dbReference type="GO" id="GO:0006012">
    <property type="term" value="P:galactose metabolic process"/>
    <property type="evidence" value="ECO:0007669"/>
    <property type="project" value="UniProtKB-UniPathway"/>
</dbReference>
<evidence type="ECO:0000256" key="4">
    <source>
        <dbReference type="ARBA" id="ARBA00005866"/>
    </source>
</evidence>
<keyword evidence="7" id="KW-0413">Isomerase</keyword>
<dbReference type="InterPro" id="IPR011013">
    <property type="entry name" value="Gal_mutarotase_sf_dom"/>
</dbReference>
<evidence type="ECO:0000256" key="7">
    <source>
        <dbReference type="ARBA" id="ARBA00023235"/>
    </source>
</evidence>
<comment type="caution">
    <text evidence="11">The sequence shown here is derived from an EMBL/GenBank/DDBJ whole genome shotgun (WGS) entry which is preliminary data.</text>
</comment>
<comment type="catalytic activity">
    <reaction evidence="2">
        <text>alpha-D-galactose = beta-D-galactose</text>
        <dbReference type="Rhea" id="RHEA:28675"/>
        <dbReference type="ChEBI" id="CHEBI:27667"/>
        <dbReference type="ChEBI" id="CHEBI:28061"/>
        <dbReference type="EC" id="5.1.3.3"/>
    </reaction>
    <physiologicalReaction direction="right-to-left" evidence="2">
        <dbReference type="Rhea" id="RHEA:28677"/>
    </physiologicalReaction>
</comment>
<dbReference type="CDD" id="cd09020">
    <property type="entry name" value="D-hex-6-P-epi_like"/>
    <property type="match status" value="1"/>
</dbReference>